<dbReference type="Ensembl" id="ENSPTXT00000005552.1">
    <property type="protein sequence ID" value="ENSPTXP00000005382.1"/>
    <property type="gene ID" value="ENSPTXG00000003930.1"/>
</dbReference>
<evidence type="ECO:0008006" key="4">
    <source>
        <dbReference type="Google" id="ProtNLM"/>
    </source>
</evidence>
<dbReference type="PANTHER" id="PTHR10424">
    <property type="entry name" value="VIRAL ENVELOPE PROTEIN"/>
    <property type="match status" value="1"/>
</dbReference>
<keyword evidence="1" id="KW-0812">Transmembrane</keyword>
<keyword evidence="1" id="KW-0472">Membrane</keyword>
<dbReference type="InterPro" id="IPR018154">
    <property type="entry name" value="TLV/ENV_coat_polyprotein"/>
</dbReference>
<evidence type="ECO:0000256" key="1">
    <source>
        <dbReference type="SAM" id="Phobius"/>
    </source>
</evidence>
<sequence>MHQPISALNSLSSAITGPLSISLGSPTIARGVSAHITAHNQRSHHPKKMTTLFFFLLGCSLRWTDGTSTSLNAHKPHNITWVIKDAYGQVLNSTHNYAKIDTYFPHLQFDFAEMIVGKTAYTKTGFETPQPSPSIVKNLHLYVCPGHDTSPDHQYTCGGLSDYFCKSWSCVSTGHIWWSPPYKNDLITLSRSKGDRSCAGPGTVRCNMVTVKFTARGKASTLWDTGVKWGGRVYDTVGYDSGNIFYIQRQVHIPSSDPVGPSAKEIKSSFLQPLPTTTNPLLPLLRSSYSVLNASNTFISKHCWLCLSPTPPFYEAVGSSQAIRNDTSDSQCRWHDSTTITITSIIGQGCCLGHIPENYSQFCLNATTGNKCLQGQYFIPGDASVWACSMGLTACASGDTLIKQNSFCIQVQLLPKIDVYNSEDFVSLLEPRQYNFRAKREVVTALTLAVLLGLGASGTATGIAGLVTSDQHFRYLSATIDADLRRIEQSIVALQNSLTSLSEVVLQNRRGLDLLFLKQGGLCAALKEECCFYADSSGVVLDSMKELDTRLKERQREREAQHTWYQGLFNFSPWLTTLVSTIAGPLILLLVLCTIGPCILGKVLAFLKRRLSQSDSNLSRTQKQTLSSPGGRQ</sequence>
<dbReference type="SUPFAM" id="SSF49830">
    <property type="entry name" value="ENV polyprotein, receptor-binding domain"/>
    <property type="match status" value="1"/>
</dbReference>
<evidence type="ECO:0000313" key="3">
    <source>
        <dbReference type="Proteomes" id="UP000472273"/>
    </source>
</evidence>
<dbReference type="CDD" id="cd09851">
    <property type="entry name" value="HTLV-1-like_HR1-HR2"/>
    <property type="match status" value="1"/>
</dbReference>
<dbReference type="AlphaFoldDB" id="A0A670Y7N5"/>
<evidence type="ECO:0000313" key="2">
    <source>
        <dbReference type="Ensembl" id="ENSPTXP00000005382.1"/>
    </source>
</evidence>
<proteinExistence type="predicted"/>
<protein>
    <recommendedName>
        <fullName evidence="4">Envelope protein</fullName>
    </recommendedName>
</protein>
<keyword evidence="1" id="KW-1133">Transmembrane helix</keyword>
<name>A0A670Y7N5_PSETE</name>
<dbReference type="Gene3D" id="3.90.310.10">
    <property type="entry name" value="ENV polyprotein, receptor-binding domain"/>
    <property type="match status" value="1"/>
</dbReference>
<dbReference type="GeneTree" id="ENSGT00690000102286"/>
<reference evidence="2" key="2">
    <citation type="submission" date="2025-09" db="UniProtKB">
        <authorList>
            <consortium name="Ensembl"/>
        </authorList>
    </citation>
    <scope>IDENTIFICATION</scope>
</reference>
<feature type="transmembrane region" description="Helical" evidence="1">
    <location>
        <begin position="442"/>
        <end position="467"/>
    </location>
</feature>
<dbReference type="PANTHER" id="PTHR10424:SF82">
    <property type="entry name" value="ENVELOPE GLYCOPROTEIN-RELATED"/>
    <property type="match status" value="1"/>
</dbReference>
<accession>A0A670Y7N5</accession>
<dbReference type="InterPro" id="IPR008981">
    <property type="entry name" value="FMuLV_rcpt-bd"/>
</dbReference>
<keyword evidence="3" id="KW-1185">Reference proteome</keyword>
<dbReference type="OMA" id="THSITTC"/>
<dbReference type="SUPFAM" id="SSF58069">
    <property type="entry name" value="Virus ectodomain"/>
    <property type="match status" value="1"/>
</dbReference>
<dbReference type="Pfam" id="PF00429">
    <property type="entry name" value="TLV_coat"/>
    <property type="match status" value="1"/>
</dbReference>
<dbReference type="Proteomes" id="UP000472273">
    <property type="component" value="Unplaced"/>
</dbReference>
<dbReference type="Gene3D" id="1.10.287.210">
    <property type="match status" value="1"/>
</dbReference>
<feature type="transmembrane region" description="Helical" evidence="1">
    <location>
        <begin position="574"/>
        <end position="600"/>
    </location>
</feature>
<organism evidence="2 3">
    <name type="scientific">Pseudonaja textilis</name>
    <name type="common">Eastern brown snake</name>
    <dbReference type="NCBI Taxonomy" id="8673"/>
    <lineage>
        <taxon>Eukaryota</taxon>
        <taxon>Metazoa</taxon>
        <taxon>Chordata</taxon>
        <taxon>Craniata</taxon>
        <taxon>Vertebrata</taxon>
        <taxon>Euteleostomi</taxon>
        <taxon>Lepidosauria</taxon>
        <taxon>Squamata</taxon>
        <taxon>Bifurcata</taxon>
        <taxon>Unidentata</taxon>
        <taxon>Episquamata</taxon>
        <taxon>Toxicofera</taxon>
        <taxon>Serpentes</taxon>
        <taxon>Colubroidea</taxon>
        <taxon>Elapidae</taxon>
        <taxon>Hydrophiinae</taxon>
        <taxon>Pseudonaja</taxon>
    </lineage>
</organism>
<reference evidence="2" key="1">
    <citation type="submission" date="2025-08" db="UniProtKB">
        <authorList>
            <consortium name="Ensembl"/>
        </authorList>
    </citation>
    <scope>IDENTIFICATION</scope>
</reference>